<dbReference type="FunCoup" id="A0A0Q9W940">
    <property type="interactions" value="499"/>
</dbReference>
<dbReference type="SUPFAM" id="SSF49493">
    <property type="entry name" value="HSP40/DnaJ peptide-binding domain"/>
    <property type="match status" value="2"/>
</dbReference>
<organism evidence="3 4">
    <name type="scientific">Drosophila virilis</name>
    <name type="common">Fruit fly</name>
    <dbReference type="NCBI Taxonomy" id="7244"/>
    <lineage>
        <taxon>Eukaryota</taxon>
        <taxon>Metazoa</taxon>
        <taxon>Ecdysozoa</taxon>
        <taxon>Arthropoda</taxon>
        <taxon>Hexapoda</taxon>
        <taxon>Insecta</taxon>
        <taxon>Pterygota</taxon>
        <taxon>Neoptera</taxon>
        <taxon>Endopterygota</taxon>
        <taxon>Diptera</taxon>
        <taxon>Brachycera</taxon>
        <taxon>Muscomorpha</taxon>
        <taxon>Ephydroidea</taxon>
        <taxon>Drosophilidae</taxon>
        <taxon>Drosophila</taxon>
    </lineage>
</organism>
<dbReference type="PANTHER" id="PTHR24078:SF553">
    <property type="entry name" value="DNAJ HOMOLOG SUBFAMILY B MEMBER 5"/>
    <property type="match status" value="1"/>
</dbReference>
<dbReference type="InterPro" id="IPR008971">
    <property type="entry name" value="HSP40/DnaJ_pept-bd"/>
</dbReference>
<dbReference type="InterPro" id="IPR018253">
    <property type="entry name" value="DnaJ_domain_CS"/>
</dbReference>
<dbReference type="Gene3D" id="2.60.260.20">
    <property type="entry name" value="Urease metallochaperone UreE, N-terminal domain"/>
    <property type="match status" value="2"/>
</dbReference>
<evidence type="ECO:0000313" key="4">
    <source>
        <dbReference type="Proteomes" id="UP000008792"/>
    </source>
</evidence>
<keyword evidence="4" id="KW-1185">Reference proteome</keyword>
<accession>A0A0Q9W940</accession>
<name>A0A0Q9W940_DROVI</name>
<dbReference type="CDD" id="cd06257">
    <property type="entry name" value="DnaJ"/>
    <property type="match status" value="1"/>
</dbReference>
<evidence type="ECO:0000313" key="3">
    <source>
        <dbReference type="EMBL" id="KRF81320.1"/>
    </source>
</evidence>
<dbReference type="InterPro" id="IPR051339">
    <property type="entry name" value="DnaJ_subfamily_B"/>
</dbReference>
<dbReference type="Gene3D" id="1.10.287.110">
    <property type="entry name" value="DnaJ domain"/>
    <property type="match status" value="1"/>
</dbReference>
<dbReference type="SUPFAM" id="SSF46565">
    <property type="entry name" value="Chaperone J-domain"/>
    <property type="match status" value="1"/>
</dbReference>
<dbReference type="GO" id="GO:0051082">
    <property type="term" value="F:unfolded protein binding"/>
    <property type="evidence" value="ECO:0007669"/>
    <property type="project" value="InterPro"/>
</dbReference>
<dbReference type="GO" id="GO:0051087">
    <property type="term" value="F:protein-folding chaperone binding"/>
    <property type="evidence" value="ECO:0007669"/>
    <property type="project" value="TreeGrafter"/>
</dbReference>
<dbReference type="InterPro" id="IPR036869">
    <property type="entry name" value="J_dom_sf"/>
</dbReference>
<dbReference type="InterPro" id="IPR002939">
    <property type="entry name" value="DnaJ_C"/>
</dbReference>
<dbReference type="GO" id="GO:0005829">
    <property type="term" value="C:cytosol"/>
    <property type="evidence" value="ECO:0007669"/>
    <property type="project" value="TreeGrafter"/>
</dbReference>
<dbReference type="Pfam" id="PF01556">
    <property type="entry name" value="DnaJ_C"/>
    <property type="match status" value="1"/>
</dbReference>
<dbReference type="PROSITE" id="PS50076">
    <property type="entry name" value="DNAJ_2"/>
    <property type="match status" value="1"/>
</dbReference>
<dbReference type="FunFam" id="2.60.260.20:FF:000026">
    <property type="entry name" value="Uncharacterized protein, isoform B"/>
    <property type="match status" value="1"/>
</dbReference>
<sequence length="351" mass="39611">MGKDYYKTLGLTKTATDDEIKKAYRKLALRYHPDKNKAANAEEKFKEVAEAYEVLSDKSKRDIYDKYGEDGLKSGGARNGGGSGKNTFTYQFHGDPRATFTQFFGNSNPFASFFDMGDNLFDKNVFDLDTEPDFFSSPFGGLGSRHGLGSAFRPSFRSHSFNVHTPFKKEQKQDPPVEHDLYVTLEEIYHGCVKKMKISRRVVQPDGSSKKEDKVLQISIKPGWKSGTKVTFQKEGDQAPGKIPADIVFIIRDKPHAMFKREGSDLRYTARLTLKQALCGVVFQVPTMSGDKLRISTMQEIIKPNTVKRIQGYGLPFPKDTTRKGDLLVAFDIQFPEKLTAAQKEVLRDML</sequence>
<dbReference type="InParanoid" id="A0A0Q9W940"/>
<dbReference type="CDD" id="cd10747">
    <property type="entry name" value="DnaJ_C"/>
    <property type="match status" value="1"/>
</dbReference>
<dbReference type="InterPro" id="IPR001623">
    <property type="entry name" value="DnaJ_domain"/>
</dbReference>
<dbReference type="FunFam" id="1.10.287.110:FF:000033">
    <property type="entry name" value="dnaJ homolog subfamily B member 13"/>
    <property type="match status" value="1"/>
</dbReference>
<dbReference type="Proteomes" id="UP000008792">
    <property type="component" value="Unassembled WGS sequence"/>
</dbReference>
<dbReference type="PROSITE" id="PS00636">
    <property type="entry name" value="DNAJ_1"/>
    <property type="match status" value="1"/>
</dbReference>
<dbReference type="GO" id="GO:0006457">
    <property type="term" value="P:protein folding"/>
    <property type="evidence" value="ECO:0007669"/>
    <property type="project" value="InterPro"/>
</dbReference>
<evidence type="ECO:0000259" key="2">
    <source>
        <dbReference type="PROSITE" id="PS50076"/>
    </source>
</evidence>
<dbReference type="Pfam" id="PF00226">
    <property type="entry name" value="DnaJ"/>
    <property type="match status" value="1"/>
</dbReference>
<proteinExistence type="predicted"/>
<dbReference type="EMBL" id="CH940649">
    <property type="protein sequence ID" value="KRF81320.1"/>
    <property type="molecule type" value="Genomic_DNA"/>
</dbReference>
<evidence type="ECO:0000256" key="1">
    <source>
        <dbReference type="ARBA" id="ARBA00023186"/>
    </source>
</evidence>
<dbReference type="STRING" id="7244.A0A0Q9W940"/>
<dbReference type="SMR" id="A0A0Q9W940"/>
<protein>
    <submittedName>
        <fullName evidence="3">Uncharacterized protein, isoform B</fullName>
    </submittedName>
</protein>
<dbReference type="PRINTS" id="PR00625">
    <property type="entry name" value="JDOMAIN"/>
</dbReference>
<reference evidence="3 4" key="1">
    <citation type="journal article" date="2007" name="Nature">
        <title>Evolution of genes and genomes on the Drosophila phylogeny.</title>
        <authorList>
            <consortium name="Drosophila 12 Genomes Consortium"/>
            <person name="Clark A.G."/>
            <person name="Eisen M.B."/>
            <person name="Smith D.R."/>
            <person name="Bergman C.M."/>
            <person name="Oliver B."/>
            <person name="Markow T.A."/>
            <person name="Kaufman T.C."/>
            <person name="Kellis M."/>
            <person name="Gelbart W."/>
            <person name="Iyer V.N."/>
            <person name="Pollard D.A."/>
            <person name="Sackton T.B."/>
            <person name="Larracuente A.M."/>
            <person name="Singh N.D."/>
            <person name="Abad J.P."/>
            <person name="Abt D.N."/>
            <person name="Adryan B."/>
            <person name="Aguade M."/>
            <person name="Akashi H."/>
            <person name="Anderson W.W."/>
            <person name="Aquadro C.F."/>
            <person name="Ardell D.H."/>
            <person name="Arguello R."/>
            <person name="Artieri C.G."/>
            <person name="Barbash D.A."/>
            <person name="Barker D."/>
            <person name="Barsanti P."/>
            <person name="Batterham P."/>
            <person name="Batzoglou S."/>
            <person name="Begun D."/>
            <person name="Bhutkar A."/>
            <person name="Blanco E."/>
            <person name="Bosak S.A."/>
            <person name="Bradley R.K."/>
            <person name="Brand A.D."/>
            <person name="Brent M.R."/>
            <person name="Brooks A.N."/>
            <person name="Brown R.H."/>
            <person name="Butlin R.K."/>
            <person name="Caggese C."/>
            <person name="Calvi B.R."/>
            <person name="Bernardo de Carvalho A."/>
            <person name="Caspi A."/>
            <person name="Castrezana S."/>
            <person name="Celniker S.E."/>
            <person name="Chang J.L."/>
            <person name="Chapple C."/>
            <person name="Chatterji S."/>
            <person name="Chinwalla A."/>
            <person name="Civetta A."/>
            <person name="Clifton S.W."/>
            <person name="Comeron J.M."/>
            <person name="Costello J.C."/>
            <person name="Coyne J.A."/>
            <person name="Daub J."/>
            <person name="David R.G."/>
            <person name="Delcher A.L."/>
            <person name="Delehaunty K."/>
            <person name="Do C.B."/>
            <person name="Ebling H."/>
            <person name="Edwards K."/>
            <person name="Eickbush T."/>
            <person name="Evans J.D."/>
            <person name="Filipski A."/>
            <person name="Findeiss S."/>
            <person name="Freyhult E."/>
            <person name="Fulton L."/>
            <person name="Fulton R."/>
            <person name="Garcia A.C."/>
            <person name="Gardiner A."/>
            <person name="Garfield D.A."/>
            <person name="Garvin B.E."/>
            <person name="Gibson G."/>
            <person name="Gilbert D."/>
            <person name="Gnerre S."/>
            <person name="Godfrey J."/>
            <person name="Good R."/>
            <person name="Gotea V."/>
            <person name="Gravely B."/>
            <person name="Greenberg A.J."/>
            <person name="Griffiths-Jones S."/>
            <person name="Gross S."/>
            <person name="Guigo R."/>
            <person name="Gustafson E.A."/>
            <person name="Haerty W."/>
            <person name="Hahn M.W."/>
            <person name="Halligan D.L."/>
            <person name="Halpern A.L."/>
            <person name="Halter G.M."/>
            <person name="Han M.V."/>
            <person name="Heger A."/>
            <person name="Hillier L."/>
            <person name="Hinrichs A.S."/>
            <person name="Holmes I."/>
            <person name="Hoskins R.A."/>
            <person name="Hubisz M.J."/>
            <person name="Hultmark D."/>
            <person name="Huntley M.A."/>
            <person name="Jaffe D.B."/>
            <person name="Jagadeeshan S."/>
            <person name="Jeck W.R."/>
            <person name="Johnson J."/>
            <person name="Jones C.D."/>
            <person name="Jordan W.C."/>
            <person name="Karpen G.H."/>
            <person name="Kataoka E."/>
            <person name="Keightley P.D."/>
            <person name="Kheradpour P."/>
            <person name="Kirkness E.F."/>
            <person name="Koerich L.B."/>
            <person name="Kristiansen K."/>
            <person name="Kudrna D."/>
            <person name="Kulathinal R.J."/>
            <person name="Kumar S."/>
            <person name="Kwok R."/>
            <person name="Lander E."/>
            <person name="Langley C.H."/>
            <person name="Lapoint R."/>
            <person name="Lazzaro B.P."/>
            <person name="Lee S.J."/>
            <person name="Levesque L."/>
            <person name="Li R."/>
            <person name="Lin C.F."/>
            <person name="Lin M.F."/>
            <person name="Lindblad-Toh K."/>
            <person name="Llopart A."/>
            <person name="Long M."/>
            <person name="Low L."/>
            <person name="Lozovsky E."/>
            <person name="Lu J."/>
            <person name="Luo M."/>
            <person name="Machado C.A."/>
            <person name="Makalowski W."/>
            <person name="Marzo M."/>
            <person name="Matsuda M."/>
            <person name="Matzkin L."/>
            <person name="McAllister B."/>
            <person name="McBride C.S."/>
            <person name="McKernan B."/>
            <person name="McKernan K."/>
            <person name="Mendez-Lago M."/>
            <person name="Minx P."/>
            <person name="Mollenhauer M.U."/>
            <person name="Montooth K."/>
            <person name="Mount S.M."/>
            <person name="Mu X."/>
            <person name="Myers E."/>
            <person name="Negre B."/>
            <person name="Newfeld S."/>
            <person name="Nielsen R."/>
            <person name="Noor M.A."/>
            <person name="O'Grady P."/>
            <person name="Pachter L."/>
            <person name="Papaceit M."/>
            <person name="Parisi M.J."/>
            <person name="Parisi M."/>
            <person name="Parts L."/>
            <person name="Pedersen J.S."/>
            <person name="Pesole G."/>
            <person name="Phillippy A.M."/>
            <person name="Ponting C.P."/>
            <person name="Pop M."/>
            <person name="Porcelli D."/>
            <person name="Powell J.R."/>
            <person name="Prohaska S."/>
            <person name="Pruitt K."/>
            <person name="Puig M."/>
            <person name="Quesneville H."/>
            <person name="Ram K.R."/>
            <person name="Rand D."/>
            <person name="Rasmussen M.D."/>
            <person name="Reed L.K."/>
            <person name="Reenan R."/>
            <person name="Reily A."/>
            <person name="Remington K.A."/>
            <person name="Rieger T.T."/>
            <person name="Ritchie M.G."/>
            <person name="Robin C."/>
            <person name="Rogers Y.H."/>
            <person name="Rohde C."/>
            <person name="Rozas J."/>
            <person name="Rubenfield M.J."/>
            <person name="Ruiz A."/>
            <person name="Russo S."/>
            <person name="Salzberg S.L."/>
            <person name="Sanchez-Gracia A."/>
            <person name="Saranga D.J."/>
            <person name="Sato H."/>
            <person name="Schaeffer S.W."/>
            <person name="Schatz M.C."/>
            <person name="Schlenke T."/>
            <person name="Schwartz R."/>
            <person name="Segarra C."/>
            <person name="Singh R.S."/>
            <person name="Sirot L."/>
            <person name="Sirota M."/>
            <person name="Sisneros N.B."/>
            <person name="Smith C.D."/>
            <person name="Smith T.F."/>
            <person name="Spieth J."/>
            <person name="Stage D.E."/>
            <person name="Stark A."/>
            <person name="Stephan W."/>
            <person name="Strausberg R.L."/>
            <person name="Strempel S."/>
            <person name="Sturgill D."/>
            <person name="Sutton G."/>
            <person name="Sutton G.G."/>
            <person name="Tao W."/>
            <person name="Teichmann S."/>
            <person name="Tobari Y.N."/>
            <person name="Tomimura Y."/>
            <person name="Tsolas J.M."/>
            <person name="Valente V.L."/>
            <person name="Venter E."/>
            <person name="Venter J.C."/>
            <person name="Vicario S."/>
            <person name="Vieira F.G."/>
            <person name="Vilella A.J."/>
            <person name="Villasante A."/>
            <person name="Walenz B."/>
            <person name="Wang J."/>
            <person name="Wasserman M."/>
            <person name="Watts T."/>
            <person name="Wilson D."/>
            <person name="Wilson R.K."/>
            <person name="Wing R.A."/>
            <person name="Wolfner M.F."/>
            <person name="Wong A."/>
            <person name="Wong G.K."/>
            <person name="Wu C.I."/>
            <person name="Wu G."/>
            <person name="Yamamoto D."/>
            <person name="Yang H.P."/>
            <person name="Yang S.P."/>
            <person name="Yorke J.A."/>
            <person name="Yoshida K."/>
            <person name="Zdobnov E."/>
            <person name="Zhang P."/>
            <person name="Zhang Y."/>
            <person name="Zimin A.V."/>
            <person name="Baldwin J."/>
            <person name="Abdouelleil A."/>
            <person name="Abdulkadir J."/>
            <person name="Abebe A."/>
            <person name="Abera B."/>
            <person name="Abreu J."/>
            <person name="Acer S.C."/>
            <person name="Aftuck L."/>
            <person name="Alexander A."/>
            <person name="An P."/>
            <person name="Anderson E."/>
            <person name="Anderson S."/>
            <person name="Arachi H."/>
            <person name="Azer M."/>
            <person name="Bachantsang P."/>
            <person name="Barry A."/>
            <person name="Bayul T."/>
            <person name="Berlin A."/>
            <person name="Bessette D."/>
            <person name="Bloom T."/>
            <person name="Blye J."/>
            <person name="Boguslavskiy L."/>
            <person name="Bonnet C."/>
            <person name="Boukhgalter B."/>
            <person name="Bourzgui I."/>
            <person name="Brown A."/>
            <person name="Cahill P."/>
            <person name="Channer S."/>
            <person name="Cheshatsang Y."/>
            <person name="Chuda L."/>
            <person name="Citroen M."/>
            <person name="Collymore A."/>
            <person name="Cooke P."/>
            <person name="Costello M."/>
            <person name="D'Aco K."/>
            <person name="Daza R."/>
            <person name="De Haan G."/>
            <person name="DeGray S."/>
            <person name="DeMaso C."/>
            <person name="Dhargay N."/>
            <person name="Dooley K."/>
            <person name="Dooley E."/>
            <person name="Doricent M."/>
            <person name="Dorje P."/>
            <person name="Dorjee K."/>
            <person name="Dupes A."/>
            <person name="Elong R."/>
            <person name="Falk J."/>
            <person name="Farina A."/>
            <person name="Faro S."/>
            <person name="Ferguson D."/>
            <person name="Fisher S."/>
            <person name="Foley C.D."/>
            <person name="Franke A."/>
            <person name="Friedrich D."/>
            <person name="Gadbois L."/>
            <person name="Gearin G."/>
            <person name="Gearin C.R."/>
            <person name="Giannoukos G."/>
            <person name="Goode T."/>
            <person name="Graham J."/>
            <person name="Grandbois E."/>
            <person name="Grewal S."/>
            <person name="Gyaltsen K."/>
            <person name="Hafez N."/>
            <person name="Hagos B."/>
            <person name="Hall J."/>
            <person name="Henson C."/>
            <person name="Hollinger A."/>
            <person name="Honan T."/>
            <person name="Huard M.D."/>
            <person name="Hughes L."/>
            <person name="Hurhula B."/>
            <person name="Husby M.E."/>
            <person name="Kamat A."/>
            <person name="Kanga B."/>
            <person name="Kashin S."/>
            <person name="Khazanovich D."/>
            <person name="Kisner P."/>
            <person name="Lance K."/>
            <person name="Lara M."/>
            <person name="Lee W."/>
            <person name="Lennon N."/>
            <person name="Letendre F."/>
            <person name="LeVine R."/>
            <person name="Lipovsky A."/>
            <person name="Liu X."/>
            <person name="Liu J."/>
            <person name="Liu S."/>
            <person name="Lokyitsang T."/>
            <person name="Lokyitsang Y."/>
            <person name="Lubonja R."/>
            <person name="Lui A."/>
            <person name="MacDonald P."/>
            <person name="Magnisalis V."/>
            <person name="Maru K."/>
            <person name="Matthews C."/>
            <person name="McCusker W."/>
            <person name="McDonough S."/>
            <person name="Mehta T."/>
            <person name="Meldrim J."/>
            <person name="Meneus L."/>
            <person name="Mihai O."/>
            <person name="Mihalev A."/>
            <person name="Mihova T."/>
            <person name="Mittelman R."/>
            <person name="Mlenga V."/>
            <person name="Montmayeur A."/>
            <person name="Mulrain L."/>
            <person name="Navidi A."/>
            <person name="Naylor J."/>
            <person name="Negash T."/>
            <person name="Nguyen T."/>
            <person name="Nguyen N."/>
            <person name="Nicol R."/>
            <person name="Norbu C."/>
            <person name="Norbu N."/>
            <person name="Novod N."/>
            <person name="O'Neill B."/>
            <person name="Osman S."/>
            <person name="Markiewicz E."/>
            <person name="Oyono O.L."/>
            <person name="Patti C."/>
            <person name="Phunkhang P."/>
            <person name="Pierre F."/>
            <person name="Priest M."/>
            <person name="Raghuraman S."/>
            <person name="Rege F."/>
            <person name="Reyes R."/>
            <person name="Rise C."/>
            <person name="Rogov P."/>
            <person name="Ross K."/>
            <person name="Ryan E."/>
            <person name="Settipalli S."/>
            <person name="Shea T."/>
            <person name="Sherpa N."/>
            <person name="Shi L."/>
            <person name="Shih D."/>
            <person name="Sparrow T."/>
            <person name="Spaulding J."/>
            <person name="Stalker J."/>
            <person name="Stange-Thomann N."/>
            <person name="Stavropoulos S."/>
            <person name="Stone C."/>
            <person name="Strader C."/>
            <person name="Tesfaye S."/>
            <person name="Thomson T."/>
            <person name="Thoulutsang Y."/>
            <person name="Thoulutsang D."/>
            <person name="Topham K."/>
            <person name="Topping I."/>
            <person name="Tsamla T."/>
            <person name="Vassiliev H."/>
            <person name="Vo A."/>
            <person name="Wangchuk T."/>
            <person name="Wangdi T."/>
            <person name="Weiand M."/>
            <person name="Wilkinson J."/>
            <person name="Wilson A."/>
            <person name="Yadav S."/>
            <person name="Young G."/>
            <person name="Yu Q."/>
            <person name="Zembek L."/>
            <person name="Zhong D."/>
            <person name="Zimmer A."/>
            <person name="Zwirko Z."/>
            <person name="Jaffe D.B."/>
            <person name="Alvarez P."/>
            <person name="Brockman W."/>
            <person name="Butler J."/>
            <person name="Chin C."/>
            <person name="Gnerre S."/>
            <person name="Grabherr M."/>
            <person name="Kleber M."/>
            <person name="Mauceli E."/>
            <person name="MacCallum I."/>
        </authorList>
    </citation>
    <scope>NUCLEOTIDE SEQUENCE [LARGE SCALE GENOMIC DNA]</scope>
    <source>
        <strain evidence="4">Tucson 15010-1051.87</strain>
    </source>
</reference>
<dbReference type="PANTHER" id="PTHR24078">
    <property type="entry name" value="DNAJ HOMOLOG SUBFAMILY C MEMBER"/>
    <property type="match status" value="1"/>
</dbReference>
<feature type="domain" description="J" evidence="2">
    <location>
        <begin position="4"/>
        <end position="68"/>
    </location>
</feature>
<gene>
    <name evidence="3" type="primary">Dvir\GJ16971</name>
    <name evidence="3" type="ORF">Dvir_GJ16971</name>
</gene>
<dbReference type="OrthoDB" id="550424at2759"/>
<keyword evidence="1" id="KW-0143">Chaperone</keyword>
<dbReference type="AlphaFoldDB" id="A0A0Q9W940"/>
<dbReference type="SMART" id="SM00271">
    <property type="entry name" value="DnaJ"/>
    <property type="match status" value="1"/>
</dbReference>
<dbReference type="FunFam" id="2.60.260.20:FF:000002">
    <property type="entry name" value="Dnaj homolog subfamily b member"/>
    <property type="match status" value="1"/>
</dbReference>